<evidence type="ECO:0000259" key="2">
    <source>
        <dbReference type="Pfam" id="PF03435"/>
    </source>
</evidence>
<dbReference type="RefSeq" id="WP_251949129.1">
    <property type="nucleotide sequence ID" value="NZ_CP080572.1"/>
</dbReference>
<dbReference type="SUPFAM" id="SSF51735">
    <property type="entry name" value="NAD(P)-binding Rossmann-fold domains"/>
    <property type="match status" value="1"/>
</dbReference>
<proteinExistence type="predicted"/>
<name>A0A9E7MAV8_9EURY</name>
<gene>
    <name evidence="4" type="ORF">K1720_10290</name>
</gene>
<dbReference type="InterPro" id="IPR032095">
    <property type="entry name" value="Sacchrp_dh-like_C"/>
</dbReference>
<reference evidence="4 5" key="1">
    <citation type="submission" date="2021-08" db="EMBL/GenBank/DDBJ databases">
        <title>Thermococcus onnuriiensis IOH2.</title>
        <authorList>
            <person name="Park Y.-J."/>
        </authorList>
    </citation>
    <scope>NUCLEOTIDE SEQUENCE [LARGE SCALE GENOMIC DNA]</scope>
    <source>
        <strain evidence="4 5">IOH2</strain>
    </source>
</reference>
<dbReference type="AlphaFoldDB" id="A0A9E7MAV8"/>
<dbReference type="Pfam" id="PF03435">
    <property type="entry name" value="Sacchrp_dh_NADP"/>
    <property type="match status" value="1"/>
</dbReference>
<dbReference type="GO" id="GO:0016491">
    <property type="term" value="F:oxidoreductase activity"/>
    <property type="evidence" value="ECO:0007669"/>
    <property type="project" value="UniProtKB-KW"/>
</dbReference>
<evidence type="ECO:0000259" key="3">
    <source>
        <dbReference type="Pfam" id="PF16653"/>
    </source>
</evidence>
<evidence type="ECO:0000256" key="1">
    <source>
        <dbReference type="ARBA" id="ARBA00023002"/>
    </source>
</evidence>
<keyword evidence="1" id="KW-0560">Oxidoreductase</keyword>
<dbReference type="KEGG" id="thei:K1720_10290"/>
<accession>A0A9E7MAV8</accession>
<keyword evidence="5" id="KW-1185">Reference proteome</keyword>
<dbReference type="PANTHER" id="PTHR11133">
    <property type="entry name" value="SACCHAROPINE DEHYDROGENASE"/>
    <property type="match status" value="1"/>
</dbReference>
<dbReference type="InterPro" id="IPR036291">
    <property type="entry name" value="NAD(P)-bd_dom_sf"/>
</dbReference>
<dbReference type="EMBL" id="CP080572">
    <property type="protein sequence ID" value="USG99856.1"/>
    <property type="molecule type" value="Genomic_DNA"/>
</dbReference>
<dbReference type="Proteomes" id="UP001056425">
    <property type="component" value="Chromosome"/>
</dbReference>
<dbReference type="PANTHER" id="PTHR11133:SF22">
    <property type="entry name" value="ALPHA-AMINOADIPIC SEMIALDEHYDE SYNTHASE, MITOCHONDRIAL"/>
    <property type="match status" value="1"/>
</dbReference>
<evidence type="ECO:0000313" key="5">
    <source>
        <dbReference type="Proteomes" id="UP001056425"/>
    </source>
</evidence>
<dbReference type="InterPro" id="IPR051168">
    <property type="entry name" value="AASS"/>
</dbReference>
<feature type="domain" description="Saccharopine dehydrogenase-like C-terminal" evidence="3">
    <location>
        <begin position="132"/>
        <end position="379"/>
    </location>
</feature>
<sequence length="393" mass="44013">MKFFVAGAGMMGKAIVEDLIQQEDVLEIIVNDVSKRNLENMVAWLKKLGVFDEKKIKLQMIDVTKKEEFVRFLKDGDFDVAINALPHEFSVLALKAYIEAGISAVDLAFEPDQIPLHESAKERGISIIPGCGVAPGLSNMLVGYGAANLDVIHKISIKVGGLPQKPLPPLEYRVVFHLNSVWNEYMRPARVIRNRKLERVPALSGVEPIEFPGIGELECFYTDGISTLPLTFKDALEIEEKTIRYPGHAQKIKALIECGLLDTTPIEIEGVKITPRSFLTKLLTPKLMLGDEKDLTVMRVEVSGLKGEKELQYVFDLIDYYDENKNLTSMARTTGYTGAIVAYLMAKGEIKERGVIPPEKLGMNKLLFERILSELEKREIHIKETSIVIKDIS</sequence>
<organism evidence="4 5">
    <name type="scientific">Thermococcus argininiproducens</name>
    <dbReference type="NCBI Taxonomy" id="2866384"/>
    <lineage>
        <taxon>Archaea</taxon>
        <taxon>Methanobacteriati</taxon>
        <taxon>Methanobacteriota</taxon>
        <taxon>Thermococci</taxon>
        <taxon>Thermococcales</taxon>
        <taxon>Thermococcaceae</taxon>
        <taxon>Thermococcus</taxon>
    </lineage>
</organism>
<dbReference type="SUPFAM" id="SSF55347">
    <property type="entry name" value="Glyceraldehyde-3-phosphate dehydrogenase-like, C-terminal domain"/>
    <property type="match status" value="1"/>
</dbReference>
<dbReference type="Pfam" id="PF16653">
    <property type="entry name" value="Sacchrp_dh_C"/>
    <property type="match status" value="1"/>
</dbReference>
<dbReference type="InterPro" id="IPR005097">
    <property type="entry name" value="Sacchrp_dh_NADP-bd"/>
</dbReference>
<feature type="domain" description="Saccharopine dehydrogenase NADP binding" evidence="2">
    <location>
        <begin position="5"/>
        <end position="128"/>
    </location>
</feature>
<dbReference type="Gene3D" id="3.30.360.10">
    <property type="entry name" value="Dihydrodipicolinate Reductase, domain 2"/>
    <property type="match status" value="1"/>
</dbReference>
<evidence type="ECO:0000313" key="4">
    <source>
        <dbReference type="EMBL" id="USG99856.1"/>
    </source>
</evidence>
<dbReference type="GeneID" id="72778741"/>
<dbReference type="Gene3D" id="3.40.50.720">
    <property type="entry name" value="NAD(P)-binding Rossmann-like Domain"/>
    <property type="match status" value="2"/>
</dbReference>
<protein>
    <submittedName>
        <fullName evidence="4">Saccharopine dehydrogenase NADP-binding domain-containing protein</fullName>
    </submittedName>
</protein>